<sequence>MLMLALIACLLPGTAAAGPEKTAVIVIDDFGNNGRGTQEIIELPFKVTVAVMPFLKYTKRDAERAHAAGHEVIVHMPMEALAGKKTWLGPGAITVDLSEDEIRKRVHAAIDDVPHAVGMNNHMGSKVTVEPRVMRVILEVCKERGIYFLDSHTNFRSVVAKVAEEVNIPSMENHIFLDDIHKPSAIRKQFMKMKEHLNDHNICVAIGHVGSAGHITAAIVKKQMLQMSQEQIAFKKVSEVLPPPIPVIPHS</sequence>
<gene>
    <name evidence="2" type="ORF">PDENDC454_14042</name>
</gene>
<dbReference type="CDD" id="cd10936">
    <property type="entry name" value="CE4_DAC2"/>
    <property type="match status" value="1"/>
</dbReference>
<dbReference type="AlphaFoldDB" id="H3SH03"/>
<organism evidence="2 3">
    <name type="scientific">Paenibacillus dendritiformis C454</name>
    <dbReference type="NCBI Taxonomy" id="1131935"/>
    <lineage>
        <taxon>Bacteria</taxon>
        <taxon>Bacillati</taxon>
        <taxon>Bacillota</taxon>
        <taxon>Bacilli</taxon>
        <taxon>Bacillales</taxon>
        <taxon>Paenibacillaceae</taxon>
        <taxon>Paenibacillus</taxon>
    </lineage>
</organism>
<evidence type="ECO:0000256" key="1">
    <source>
        <dbReference type="SAM" id="SignalP"/>
    </source>
</evidence>
<evidence type="ECO:0000313" key="2">
    <source>
        <dbReference type="EMBL" id="EHQ61621.1"/>
    </source>
</evidence>
<dbReference type="Gene3D" id="3.20.20.370">
    <property type="entry name" value="Glycoside hydrolase/deacetylase"/>
    <property type="match status" value="1"/>
</dbReference>
<dbReference type="InterPro" id="IPR011330">
    <property type="entry name" value="Glyco_hydro/deAcase_b/a-brl"/>
</dbReference>
<name>H3SH03_9BACL</name>
<dbReference type="PATRIC" id="fig|1131935.3.peg.2907"/>
<comment type="caution">
    <text evidence="2">The sequence shown here is derived from an EMBL/GenBank/DDBJ whole genome shotgun (WGS) entry which is preliminary data.</text>
</comment>
<dbReference type="EMBL" id="AHKH01000033">
    <property type="protein sequence ID" value="EHQ61621.1"/>
    <property type="molecule type" value="Genomic_DNA"/>
</dbReference>
<dbReference type="Pfam" id="PF04748">
    <property type="entry name" value="Polysacc_deac_2"/>
    <property type="match status" value="1"/>
</dbReference>
<dbReference type="SUPFAM" id="SSF88713">
    <property type="entry name" value="Glycoside hydrolase/deacetylase"/>
    <property type="match status" value="1"/>
</dbReference>
<reference evidence="2 3" key="1">
    <citation type="journal article" date="2012" name="J. Bacteriol.">
        <title>Genome Sequence of the Pattern-Forming Social Bacterium Paenibacillus dendritiformis C454 Chiral Morphotype.</title>
        <authorList>
            <person name="Sirota-Madi A."/>
            <person name="Olender T."/>
            <person name="Helman Y."/>
            <person name="Brainis I."/>
            <person name="Finkelshtein A."/>
            <person name="Roth D."/>
            <person name="Hagai E."/>
            <person name="Leshkowitz D."/>
            <person name="Brodsky L."/>
            <person name="Galatenko V."/>
            <person name="Nikolaev V."/>
            <person name="Gutnick D.L."/>
            <person name="Lancet D."/>
            <person name="Ben-Jacob E."/>
        </authorList>
    </citation>
    <scope>NUCLEOTIDE SEQUENCE [LARGE SCALE GENOMIC DNA]</scope>
    <source>
        <strain evidence="2 3">C454</strain>
    </source>
</reference>
<feature type="signal peptide" evidence="1">
    <location>
        <begin position="1"/>
        <end position="17"/>
    </location>
</feature>
<dbReference type="PANTHER" id="PTHR30105">
    <property type="entry name" value="UNCHARACTERIZED YIBQ-RELATED"/>
    <property type="match status" value="1"/>
</dbReference>
<evidence type="ECO:0000313" key="3">
    <source>
        <dbReference type="Proteomes" id="UP000003900"/>
    </source>
</evidence>
<accession>H3SH03</accession>
<dbReference type="InterPro" id="IPR006837">
    <property type="entry name" value="Divergent_DAC"/>
</dbReference>
<keyword evidence="3" id="KW-1185">Reference proteome</keyword>
<dbReference type="PANTHER" id="PTHR30105:SF2">
    <property type="entry name" value="DIVERGENT POLYSACCHARIDE DEACETYLASE SUPERFAMILY"/>
    <property type="match status" value="1"/>
</dbReference>
<proteinExistence type="predicted"/>
<dbReference type="Proteomes" id="UP000003900">
    <property type="component" value="Unassembled WGS sequence"/>
</dbReference>
<protein>
    <submittedName>
        <fullName evidence="2">Divergent polysaccharide deacetylase</fullName>
    </submittedName>
</protein>
<feature type="chain" id="PRO_5003590953" evidence="1">
    <location>
        <begin position="18"/>
        <end position="251"/>
    </location>
</feature>
<dbReference type="GO" id="GO:0005975">
    <property type="term" value="P:carbohydrate metabolic process"/>
    <property type="evidence" value="ECO:0007669"/>
    <property type="project" value="InterPro"/>
</dbReference>
<dbReference type="RefSeq" id="WP_006677310.1">
    <property type="nucleotide sequence ID" value="NZ_AHKH01000033.1"/>
</dbReference>
<keyword evidence="1" id="KW-0732">Signal</keyword>